<name>A0A0M0LC06_9BACI</name>
<organism evidence="2 3">
    <name type="scientific">Priestia koreensis</name>
    <dbReference type="NCBI Taxonomy" id="284581"/>
    <lineage>
        <taxon>Bacteria</taxon>
        <taxon>Bacillati</taxon>
        <taxon>Bacillota</taxon>
        <taxon>Bacilli</taxon>
        <taxon>Bacillales</taxon>
        <taxon>Bacillaceae</taxon>
        <taxon>Priestia</taxon>
    </lineage>
</organism>
<feature type="domain" description="Endospore appendages core" evidence="1">
    <location>
        <begin position="19"/>
        <end position="123"/>
    </location>
</feature>
<proteinExistence type="predicted"/>
<gene>
    <name evidence="2" type="ORF">AMD01_04225</name>
</gene>
<sequence>MGCNSGNNSDYSSAILGQCSTSPDYVKDQLCAQFTVPVAGTETIYSAINESVIASFVLKNTGTVNFTVVVRNAAAATVIPALVVTPGQVIMRTVDNLGDIAITGPATGTVAARGELDIVVRYVL</sequence>
<dbReference type="InterPro" id="IPR025055">
    <property type="entry name" value="Ena_core"/>
</dbReference>
<evidence type="ECO:0000313" key="2">
    <source>
        <dbReference type="EMBL" id="KOO48600.1"/>
    </source>
</evidence>
<reference evidence="3" key="1">
    <citation type="submission" date="2015-08" db="EMBL/GenBank/DDBJ databases">
        <title>Fjat-14210 dsm16467.</title>
        <authorList>
            <person name="Liu B."/>
            <person name="Wang J."/>
            <person name="Zhu Y."/>
            <person name="Liu G."/>
            <person name="Chen Q."/>
            <person name="Chen Z."/>
            <person name="Lan J."/>
            <person name="Che J."/>
            <person name="Ge C."/>
            <person name="Shi H."/>
            <person name="Pan Z."/>
            <person name="Liu X."/>
        </authorList>
    </citation>
    <scope>NUCLEOTIDE SEQUENCE [LARGE SCALE GENOMIC DNA]</scope>
    <source>
        <strain evidence="3">DSM 16467</strain>
    </source>
</reference>
<accession>A0A0M0LC06</accession>
<evidence type="ECO:0000313" key="3">
    <source>
        <dbReference type="Proteomes" id="UP000037558"/>
    </source>
</evidence>
<keyword evidence="3" id="KW-1185">Reference proteome</keyword>
<dbReference type="Pfam" id="PF13157">
    <property type="entry name" value="Enas"/>
    <property type="match status" value="1"/>
</dbReference>
<dbReference type="RefSeq" id="WP_053400165.1">
    <property type="nucleotide sequence ID" value="NZ_JAMAUM010000010.1"/>
</dbReference>
<comment type="caution">
    <text evidence="2">The sequence shown here is derived from an EMBL/GenBank/DDBJ whole genome shotgun (WGS) entry which is preliminary data.</text>
</comment>
<dbReference type="EMBL" id="LILC01000004">
    <property type="protein sequence ID" value="KOO48600.1"/>
    <property type="molecule type" value="Genomic_DNA"/>
</dbReference>
<dbReference type="STRING" id="284581.AMD01_04225"/>
<evidence type="ECO:0000259" key="1">
    <source>
        <dbReference type="Pfam" id="PF13157"/>
    </source>
</evidence>
<dbReference type="Proteomes" id="UP000037558">
    <property type="component" value="Unassembled WGS sequence"/>
</dbReference>
<dbReference type="PATRIC" id="fig|284581.3.peg.1637"/>
<dbReference type="AlphaFoldDB" id="A0A0M0LC06"/>
<protein>
    <recommendedName>
        <fullName evidence="1">Endospore appendages core domain-containing protein</fullName>
    </recommendedName>
</protein>